<comment type="caution">
    <text evidence="2">The sequence shown here is derived from an EMBL/GenBank/DDBJ whole genome shotgun (WGS) entry which is preliminary data.</text>
</comment>
<dbReference type="AlphaFoldDB" id="A0A4C1TMC7"/>
<dbReference type="Proteomes" id="UP000299102">
    <property type="component" value="Unassembled WGS sequence"/>
</dbReference>
<evidence type="ECO:0000256" key="1">
    <source>
        <dbReference type="SAM" id="MobiDB-lite"/>
    </source>
</evidence>
<dbReference type="EMBL" id="BGZK01000073">
    <property type="protein sequence ID" value="GBP15673.1"/>
    <property type="molecule type" value="Genomic_DNA"/>
</dbReference>
<proteinExistence type="predicted"/>
<accession>A0A4C1TMC7</accession>
<reference evidence="2 3" key="1">
    <citation type="journal article" date="2019" name="Commun. Biol.">
        <title>The bagworm genome reveals a unique fibroin gene that provides high tensile strength.</title>
        <authorList>
            <person name="Kono N."/>
            <person name="Nakamura H."/>
            <person name="Ohtoshi R."/>
            <person name="Tomita M."/>
            <person name="Numata K."/>
            <person name="Arakawa K."/>
        </authorList>
    </citation>
    <scope>NUCLEOTIDE SEQUENCE [LARGE SCALE GENOMIC DNA]</scope>
</reference>
<feature type="region of interest" description="Disordered" evidence="1">
    <location>
        <begin position="49"/>
        <end position="77"/>
    </location>
</feature>
<evidence type="ECO:0000313" key="3">
    <source>
        <dbReference type="Proteomes" id="UP000299102"/>
    </source>
</evidence>
<gene>
    <name evidence="2" type="ORF">EVAR_5364_1</name>
</gene>
<keyword evidence="3" id="KW-1185">Reference proteome</keyword>
<name>A0A4C1TMC7_EUMVA</name>
<evidence type="ECO:0000313" key="2">
    <source>
        <dbReference type="EMBL" id="GBP15673.1"/>
    </source>
</evidence>
<organism evidence="2 3">
    <name type="scientific">Eumeta variegata</name>
    <name type="common">Bagworm moth</name>
    <name type="synonym">Eumeta japonica</name>
    <dbReference type="NCBI Taxonomy" id="151549"/>
    <lineage>
        <taxon>Eukaryota</taxon>
        <taxon>Metazoa</taxon>
        <taxon>Ecdysozoa</taxon>
        <taxon>Arthropoda</taxon>
        <taxon>Hexapoda</taxon>
        <taxon>Insecta</taxon>
        <taxon>Pterygota</taxon>
        <taxon>Neoptera</taxon>
        <taxon>Endopterygota</taxon>
        <taxon>Lepidoptera</taxon>
        <taxon>Glossata</taxon>
        <taxon>Ditrysia</taxon>
        <taxon>Tineoidea</taxon>
        <taxon>Psychidae</taxon>
        <taxon>Oiketicinae</taxon>
        <taxon>Eumeta</taxon>
    </lineage>
</organism>
<sequence length="117" mass="13364">MAIQRICRIEKRTRYTHKGAEAVSGRGYDGKRERHAFYRHDIRALTPPFRKGATSTYKNDGGASRTPPPTAYPHAAPQAIRPSGRTIAVRPFSDATSREYSRYMHIIKMLIILRTYT</sequence>
<protein>
    <submittedName>
        <fullName evidence="2">Uncharacterized protein</fullName>
    </submittedName>
</protein>